<dbReference type="EMBL" id="JEMB01003107">
    <property type="protein sequence ID" value="KYF75558.1"/>
    <property type="molecule type" value="Genomic_DNA"/>
</dbReference>
<evidence type="ECO:0000259" key="3">
    <source>
        <dbReference type="Pfam" id="PF08308"/>
    </source>
</evidence>
<keyword evidence="1" id="KW-0472">Membrane</keyword>
<comment type="caution">
    <text evidence="4">The sequence shown here is derived from an EMBL/GenBank/DDBJ whole genome shotgun (WGS) entry which is preliminary data.</text>
</comment>
<protein>
    <recommendedName>
        <fullName evidence="3">PEGA domain-containing protein</fullName>
    </recommendedName>
</protein>
<reference evidence="4 5" key="1">
    <citation type="submission" date="2014-02" db="EMBL/GenBank/DDBJ databases">
        <title>The small core and large imbalanced accessory genome model reveals a collaborative survival strategy of Sorangium cellulosum strains in nature.</title>
        <authorList>
            <person name="Han K."/>
            <person name="Peng R."/>
            <person name="Blom J."/>
            <person name="Li Y.-Z."/>
        </authorList>
    </citation>
    <scope>NUCLEOTIDE SEQUENCE [LARGE SCALE GENOMIC DNA]</scope>
    <source>
        <strain evidence="4 5">So0011-07</strain>
    </source>
</reference>
<feature type="transmembrane region" description="Helical" evidence="1">
    <location>
        <begin position="296"/>
        <end position="317"/>
    </location>
</feature>
<sequence length="347" mass="36021">MMTKRPLLWTWSVAIALLAPVAGAQQASPQAAAQESDALTDKARELFEDGVKSAKAGKWSDAHASFLAAWGIKPHYQIASNLGVASLKVGRPRDAAQYLSLYLREAPATKVQERERAEASLKEARAQVTAITVQVTPEGAEVTVDGTTVGQAPLVDPVFLDPGKHDVGVKLEGYVPEARVIEATAGGTEMIRLQLKRRPALSVAVRPEPLAPAAPSDSGSGARTAVIVGGGVVAGAGVAAGVVLTVLANSRASEAEKLRKTLFKEKDSLSSCLGVFEGNCRKLKDTVNSNVDLSNAAFWSFVAAGAVGAGTLVYALVTSKPAEPAPSFRVAPLLAPRAAGLSLSGQL</sequence>
<feature type="chain" id="PRO_5007567589" description="PEGA domain-containing protein" evidence="2">
    <location>
        <begin position="25"/>
        <end position="347"/>
    </location>
</feature>
<organism evidence="4 5">
    <name type="scientific">Sorangium cellulosum</name>
    <name type="common">Polyangium cellulosum</name>
    <dbReference type="NCBI Taxonomy" id="56"/>
    <lineage>
        <taxon>Bacteria</taxon>
        <taxon>Pseudomonadati</taxon>
        <taxon>Myxococcota</taxon>
        <taxon>Polyangia</taxon>
        <taxon>Polyangiales</taxon>
        <taxon>Polyangiaceae</taxon>
        <taxon>Sorangium</taxon>
    </lineage>
</organism>
<dbReference type="Proteomes" id="UP000075635">
    <property type="component" value="Unassembled WGS sequence"/>
</dbReference>
<gene>
    <name evidence="4" type="ORF">BE17_07805</name>
</gene>
<accession>A0A150R6X5</accession>
<keyword evidence="1" id="KW-1133">Transmembrane helix</keyword>
<dbReference type="Pfam" id="PF08308">
    <property type="entry name" value="PEGA"/>
    <property type="match status" value="1"/>
</dbReference>
<dbReference type="InterPro" id="IPR013229">
    <property type="entry name" value="PEGA"/>
</dbReference>
<keyword evidence="1" id="KW-0812">Transmembrane</keyword>
<dbReference type="SUPFAM" id="SSF48452">
    <property type="entry name" value="TPR-like"/>
    <property type="match status" value="1"/>
</dbReference>
<evidence type="ECO:0000313" key="5">
    <source>
        <dbReference type="Proteomes" id="UP000075635"/>
    </source>
</evidence>
<evidence type="ECO:0000313" key="4">
    <source>
        <dbReference type="EMBL" id="KYF75558.1"/>
    </source>
</evidence>
<proteinExistence type="predicted"/>
<evidence type="ECO:0000256" key="1">
    <source>
        <dbReference type="SAM" id="Phobius"/>
    </source>
</evidence>
<feature type="signal peptide" evidence="2">
    <location>
        <begin position="1"/>
        <end position="24"/>
    </location>
</feature>
<dbReference type="InterPro" id="IPR011990">
    <property type="entry name" value="TPR-like_helical_dom_sf"/>
</dbReference>
<dbReference type="Gene3D" id="1.25.40.10">
    <property type="entry name" value="Tetratricopeptide repeat domain"/>
    <property type="match status" value="1"/>
</dbReference>
<keyword evidence="2" id="KW-0732">Signal</keyword>
<evidence type="ECO:0000256" key="2">
    <source>
        <dbReference type="SAM" id="SignalP"/>
    </source>
</evidence>
<feature type="domain" description="PEGA" evidence="3">
    <location>
        <begin position="130"/>
        <end position="197"/>
    </location>
</feature>
<name>A0A150R6X5_SORCE</name>
<dbReference type="AlphaFoldDB" id="A0A150R6X5"/>